<proteinExistence type="predicted"/>
<sequence>MTAPPYGACPAEAALPLSPVEAALAAGLVVASSPVTPHHVPHPSPLVDAGRAGRMPPQTLTVGALGSSGSGEGSSVPAHNERTAGGPLAARGVEVMDVRSMALLAWRQQLFGSVGGALVDAALTVIGASRARRAAALDERMDTAAGRGGGGLLGCPNPNAHGLCGCTDMGCAERGASPPDWLPSTVPGLDAVSDFLVSLVVMGPAGSAVAAADGAAGARSAMLPLLSRLRAVHLRDPNVAVVRASSQAASTTTSAAAGAMAAASTSAATVPSPPPPRLPVAVGDMELYRSAFERKFLDASSEYFASEANRLLGRLPSPVTYVWAVDAAVRPAELAASVGVYAAAETLPRLAAVLDAALVGAHAPRLTGLVPSLLLDGRSADLRVLHQLLMRLPAGSLRPLQDCLRGVVHMAGTAAVAPHLPHLQGVAPPPPPTGASIAAATASRALTTHEGGGDVYHDAVAPEVIHESEDDAIAARATAFVDAAWGVYERYAGVVSAAFGADPAFADALDRGCARFLNAADSASPVTLALYCHAVLSGGGEGRGARGLGSAAVDWADHTRSGGDGVSTGVVDPDDEAARVRCRLACVTRLFRFLDDKAAFLSEYASCLARRLVAGSMTAVAPDGADTPACGVATTRASPSGGWSGVVGWRVEAERAMLEDLRDTVGPAYTSPLARMLADLDLSREENASFASNRKRGPVTGGDDVANPCIEVLVLTAGAWPLPPPPPSTLHVGGGYAAGSGGGSGGDRVGDVLADAPFSSRARAHRALCAAVTAVHPDASATLLPREVQDASAAWAGHYLTVHAGRRLTWLPALASVEMAWARDVNSGQEGVAVAATGHGTGPGQTTTLTTTPAQAAVLLLFNAAPSLSAAAIEAAAPRVPDTVAVARSLVARGVLVVEQTGAASDTGSGGPAVSGPVFSVAPMPSSANAPSPHWSTVPAQHLPLALVSPYALASGGSGGDPWLSSSAVGSAGSGGGDAAGERSPGGGSAGAGRPGTSCRRSGDDDARMRVQAAVACAAKAGRRLSRGALTAAVRAALAPRFSVTDAAVGRAVEALEDRELLAVTPFDGQT</sequence>
<evidence type="ECO:0000313" key="2">
    <source>
        <dbReference type="Proteomes" id="UP000798662"/>
    </source>
</evidence>
<accession>A0ACC3CC03</accession>
<comment type="caution">
    <text evidence="1">The sequence shown here is derived from an EMBL/GenBank/DDBJ whole genome shotgun (WGS) entry which is preliminary data.</text>
</comment>
<organism evidence="1 2">
    <name type="scientific">Pyropia yezoensis</name>
    <name type="common">Susabi-nori</name>
    <name type="synonym">Porphyra yezoensis</name>
    <dbReference type="NCBI Taxonomy" id="2788"/>
    <lineage>
        <taxon>Eukaryota</taxon>
        <taxon>Rhodophyta</taxon>
        <taxon>Bangiophyceae</taxon>
        <taxon>Bangiales</taxon>
        <taxon>Bangiaceae</taxon>
        <taxon>Pyropia</taxon>
    </lineage>
</organism>
<dbReference type="EMBL" id="CM020620">
    <property type="protein sequence ID" value="KAK1867765.1"/>
    <property type="molecule type" value="Genomic_DNA"/>
</dbReference>
<evidence type="ECO:0000313" key="1">
    <source>
        <dbReference type="EMBL" id="KAK1867765.1"/>
    </source>
</evidence>
<protein>
    <submittedName>
        <fullName evidence="1">Uncharacterized protein</fullName>
    </submittedName>
</protein>
<reference evidence="1" key="1">
    <citation type="submission" date="2019-11" db="EMBL/GenBank/DDBJ databases">
        <title>Nori genome reveals adaptations in red seaweeds to the harsh intertidal environment.</title>
        <authorList>
            <person name="Wang D."/>
            <person name="Mao Y."/>
        </authorList>
    </citation>
    <scope>NUCLEOTIDE SEQUENCE</scope>
    <source>
        <tissue evidence="1">Gametophyte</tissue>
    </source>
</reference>
<gene>
    <name evidence="1" type="ORF">I4F81_010266</name>
</gene>
<name>A0ACC3CC03_PYRYE</name>
<dbReference type="Proteomes" id="UP000798662">
    <property type="component" value="Chromosome 3"/>
</dbReference>
<keyword evidence="2" id="KW-1185">Reference proteome</keyword>